<sequence length="78" mass="8868">MEVQGKDLFASKSQGYARIKGLCRCRGALIVATWVSYPWLKYDNMNIGHKKQSDMDSTTRRDNDLTISSHVFVLCKAL</sequence>
<dbReference type="EMBL" id="CM009293">
    <property type="protein sequence ID" value="PNT42008.1"/>
    <property type="molecule type" value="Genomic_DNA"/>
</dbReference>
<evidence type="ECO:0000313" key="2">
    <source>
        <dbReference type="Proteomes" id="UP000006729"/>
    </source>
</evidence>
<name>A0A2K2AWV7_POPTR</name>
<gene>
    <name evidence="1" type="ORF">POPTR_004G188500</name>
</gene>
<dbReference type="AlphaFoldDB" id="A0A2K2AWV7"/>
<keyword evidence="2" id="KW-1185">Reference proteome</keyword>
<evidence type="ECO:0000313" key="1">
    <source>
        <dbReference type="EMBL" id="PNT42008.1"/>
    </source>
</evidence>
<protein>
    <submittedName>
        <fullName evidence="1">Uncharacterized protein</fullName>
    </submittedName>
</protein>
<proteinExistence type="predicted"/>
<dbReference type="InParanoid" id="A0A2K2AWV7"/>
<accession>A0A2K2AWV7</accession>
<organism evidence="1 2">
    <name type="scientific">Populus trichocarpa</name>
    <name type="common">Western balsam poplar</name>
    <name type="synonym">Populus balsamifera subsp. trichocarpa</name>
    <dbReference type="NCBI Taxonomy" id="3694"/>
    <lineage>
        <taxon>Eukaryota</taxon>
        <taxon>Viridiplantae</taxon>
        <taxon>Streptophyta</taxon>
        <taxon>Embryophyta</taxon>
        <taxon>Tracheophyta</taxon>
        <taxon>Spermatophyta</taxon>
        <taxon>Magnoliopsida</taxon>
        <taxon>eudicotyledons</taxon>
        <taxon>Gunneridae</taxon>
        <taxon>Pentapetalae</taxon>
        <taxon>rosids</taxon>
        <taxon>fabids</taxon>
        <taxon>Malpighiales</taxon>
        <taxon>Salicaceae</taxon>
        <taxon>Saliceae</taxon>
        <taxon>Populus</taxon>
    </lineage>
</organism>
<reference evidence="1 2" key="1">
    <citation type="journal article" date="2006" name="Science">
        <title>The genome of black cottonwood, Populus trichocarpa (Torr. &amp; Gray).</title>
        <authorList>
            <person name="Tuskan G.A."/>
            <person name="Difazio S."/>
            <person name="Jansson S."/>
            <person name="Bohlmann J."/>
            <person name="Grigoriev I."/>
            <person name="Hellsten U."/>
            <person name="Putnam N."/>
            <person name="Ralph S."/>
            <person name="Rombauts S."/>
            <person name="Salamov A."/>
            <person name="Schein J."/>
            <person name="Sterck L."/>
            <person name="Aerts A."/>
            <person name="Bhalerao R.R."/>
            <person name="Bhalerao R.P."/>
            <person name="Blaudez D."/>
            <person name="Boerjan W."/>
            <person name="Brun A."/>
            <person name="Brunner A."/>
            <person name="Busov V."/>
            <person name="Campbell M."/>
            <person name="Carlson J."/>
            <person name="Chalot M."/>
            <person name="Chapman J."/>
            <person name="Chen G.L."/>
            <person name="Cooper D."/>
            <person name="Coutinho P.M."/>
            <person name="Couturier J."/>
            <person name="Covert S."/>
            <person name="Cronk Q."/>
            <person name="Cunningham R."/>
            <person name="Davis J."/>
            <person name="Degroeve S."/>
            <person name="Dejardin A."/>
            <person name="Depamphilis C."/>
            <person name="Detter J."/>
            <person name="Dirks B."/>
            <person name="Dubchak I."/>
            <person name="Duplessis S."/>
            <person name="Ehlting J."/>
            <person name="Ellis B."/>
            <person name="Gendler K."/>
            <person name="Goodstein D."/>
            <person name="Gribskov M."/>
            <person name="Grimwood J."/>
            <person name="Groover A."/>
            <person name="Gunter L."/>
            <person name="Hamberger B."/>
            <person name="Heinze B."/>
            <person name="Helariutta Y."/>
            <person name="Henrissat B."/>
            <person name="Holligan D."/>
            <person name="Holt R."/>
            <person name="Huang W."/>
            <person name="Islam-Faridi N."/>
            <person name="Jones S."/>
            <person name="Jones-Rhoades M."/>
            <person name="Jorgensen R."/>
            <person name="Joshi C."/>
            <person name="Kangasjarvi J."/>
            <person name="Karlsson J."/>
            <person name="Kelleher C."/>
            <person name="Kirkpatrick R."/>
            <person name="Kirst M."/>
            <person name="Kohler A."/>
            <person name="Kalluri U."/>
            <person name="Larimer F."/>
            <person name="Leebens-Mack J."/>
            <person name="Leple J.C."/>
            <person name="Locascio P."/>
            <person name="Lou Y."/>
            <person name="Lucas S."/>
            <person name="Martin F."/>
            <person name="Montanini B."/>
            <person name="Napoli C."/>
            <person name="Nelson D.R."/>
            <person name="Nelson C."/>
            <person name="Nieminen K."/>
            <person name="Nilsson O."/>
            <person name="Pereda V."/>
            <person name="Peter G."/>
            <person name="Philippe R."/>
            <person name="Pilate G."/>
            <person name="Poliakov A."/>
            <person name="Razumovskaya J."/>
            <person name="Richardson P."/>
            <person name="Rinaldi C."/>
            <person name="Ritland K."/>
            <person name="Rouze P."/>
            <person name="Ryaboy D."/>
            <person name="Schmutz J."/>
            <person name="Schrader J."/>
            <person name="Segerman B."/>
            <person name="Shin H."/>
            <person name="Siddiqui A."/>
            <person name="Sterky F."/>
            <person name="Terry A."/>
            <person name="Tsai C.J."/>
            <person name="Uberbacher E."/>
            <person name="Unneberg P."/>
            <person name="Vahala J."/>
            <person name="Wall K."/>
            <person name="Wessler S."/>
            <person name="Yang G."/>
            <person name="Yin T."/>
            <person name="Douglas C."/>
            <person name="Marra M."/>
            <person name="Sandberg G."/>
            <person name="Van de Peer Y."/>
            <person name="Rokhsar D."/>
        </authorList>
    </citation>
    <scope>NUCLEOTIDE SEQUENCE [LARGE SCALE GENOMIC DNA]</scope>
    <source>
        <strain evidence="2">cv. Nisqually</strain>
    </source>
</reference>
<dbReference type="Proteomes" id="UP000006729">
    <property type="component" value="Chromosome 4"/>
</dbReference>